<reference evidence="1 2" key="1">
    <citation type="submission" date="2023-07" db="EMBL/GenBank/DDBJ databases">
        <title>Sorghum-associated microbial communities from plants grown in Nebraska, USA.</title>
        <authorList>
            <person name="Schachtman D."/>
        </authorList>
    </citation>
    <scope>NUCLEOTIDE SEQUENCE [LARGE SCALE GENOMIC DNA]</scope>
    <source>
        <strain evidence="1 2">4256</strain>
    </source>
</reference>
<comment type="caution">
    <text evidence="1">The sequence shown here is derived from an EMBL/GenBank/DDBJ whole genome shotgun (WGS) entry which is preliminary data.</text>
</comment>
<protein>
    <recommendedName>
        <fullName evidence="3">Glycosyltransferase 2-like domain-containing protein</fullName>
    </recommendedName>
</protein>
<dbReference type="EMBL" id="JAVDWV010000010">
    <property type="protein sequence ID" value="MDR7155670.1"/>
    <property type="molecule type" value="Genomic_DNA"/>
</dbReference>
<proteinExistence type="predicted"/>
<dbReference type="Proteomes" id="UP001267638">
    <property type="component" value="Unassembled WGS sequence"/>
</dbReference>
<evidence type="ECO:0008006" key="3">
    <source>
        <dbReference type="Google" id="ProtNLM"/>
    </source>
</evidence>
<dbReference type="Pfam" id="PF13704">
    <property type="entry name" value="Glyco_tranf_2_4"/>
    <property type="match status" value="1"/>
</dbReference>
<evidence type="ECO:0000313" key="1">
    <source>
        <dbReference type="EMBL" id="MDR7155670.1"/>
    </source>
</evidence>
<evidence type="ECO:0000313" key="2">
    <source>
        <dbReference type="Proteomes" id="UP001267638"/>
    </source>
</evidence>
<keyword evidence="2" id="KW-1185">Reference proteome</keyword>
<gene>
    <name evidence="1" type="ORF">J2W40_002502</name>
</gene>
<accession>A0ABU1X271</accession>
<name>A0ABU1X271_SPHXE</name>
<sequence>MKVACLMMQKNEEDLLGPWIQYHSELFGAENLYVYDNGSTSPIISEILADAQAKGVNVYLEYSQKSDFEGKGDILADKIQQLDKLKSYDFFFPLDCDEFVGVMGDDRKPSFRKQDIFEELEELKGSKRVLFISMGFDNHPEKHGFFRLSTDVKKTFFAANSCKSLDIGYHDGKSVHSNDRRHTRFVYAHYHSKPFEIVQRHTKEKLAGRIENFSEDSLKKYKEARGKGHHLVRFLLYPDAQAYHDSFKTELYTELKSFTKAMKAYGIPLPFQEKNSVEV</sequence>
<organism evidence="1 2">
    <name type="scientific">Sphingobium xenophagum</name>
    <dbReference type="NCBI Taxonomy" id="121428"/>
    <lineage>
        <taxon>Bacteria</taxon>
        <taxon>Pseudomonadati</taxon>
        <taxon>Pseudomonadota</taxon>
        <taxon>Alphaproteobacteria</taxon>
        <taxon>Sphingomonadales</taxon>
        <taxon>Sphingomonadaceae</taxon>
        <taxon>Sphingobium</taxon>
    </lineage>
</organism>